<reference evidence="6 7" key="1">
    <citation type="submission" date="2020-01" db="EMBL/GenBank/DDBJ databases">
        <title>Insect and environment-associated Actinomycetes.</title>
        <authorList>
            <person name="Currrie C."/>
            <person name="Chevrette M."/>
            <person name="Carlson C."/>
            <person name="Stubbendieck R."/>
            <person name="Wendt-Pienkowski E."/>
        </authorList>
    </citation>
    <scope>NUCLEOTIDE SEQUENCE [LARGE SCALE GENOMIC DNA]</scope>
    <source>
        <strain evidence="6 7">SID7739</strain>
    </source>
</reference>
<dbReference type="Gene3D" id="3.40.109.10">
    <property type="entry name" value="NADH Oxidase"/>
    <property type="match status" value="1"/>
</dbReference>
<evidence type="ECO:0000256" key="1">
    <source>
        <dbReference type="ARBA" id="ARBA00022630"/>
    </source>
</evidence>
<dbReference type="InterPro" id="IPR029479">
    <property type="entry name" value="Nitroreductase"/>
</dbReference>
<name>A0A6G3TLY0_9ACTN</name>
<dbReference type="RefSeq" id="WP_164278458.1">
    <property type="nucleotide sequence ID" value="NZ_JAAGMQ010000911.1"/>
</dbReference>
<dbReference type="PANTHER" id="PTHR23026:SF90">
    <property type="entry name" value="IODOTYROSINE DEIODINASE 1"/>
    <property type="match status" value="1"/>
</dbReference>
<dbReference type="PANTHER" id="PTHR23026">
    <property type="entry name" value="NADPH NITROREDUCTASE"/>
    <property type="match status" value="1"/>
</dbReference>
<feature type="region of interest" description="Disordered" evidence="4">
    <location>
        <begin position="1"/>
        <end position="30"/>
    </location>
</feature>
<dbReference type="InterPro" id="IPR000415">
    <property type="entry name" value="Nitroreductase-like"/>
</dbReference>
<keyword evidence="2" id="KW-0288">FMN</keyword>
<evidence type="ECO:0000256" key="4">
    <source>
        <dbReference type="SAM" id="MobiDB-lite"/>
    </source>
</evidence>
<gene>
    <name evidence="6" type="ORF">G3I66_30825</name>
</gene>
<dbReference type="InterPro" id="IPR050627">
    <property type="entry name" value="Nitroreductase/BluB"/>
</dbReference>
<evidence type="ECO:0000256" key="2">
    <source>
        <dbReference type="ARBA" id="ARBA00022643"/>
    </source>
</evidence>
<dbReference type="AlphaFoldDB" id="A0A6G3TLY0"/>
<comment type="caution">
    <text evidence="6">The sequence shown here is derived from an EMBL/GenBank/DDBJ whole genome shotgun (WGS) entry which is preliminary data.</text>
</comment>
<organism evidence="6 7">
    <name type="scientific">Streptomyces rubrogriseus</name>
    <dbReference type="NCBI Taxonomy" id="194673"/>
    <lineage>
        <taxon>Bacteria</taxon>
        <taxon>Bacillati</taxon>
        <taxon>Actinomycetota</taxon>
        <taxon>Actinomycetes</taxon>
        <taxon>Kitasatosporales</taxon>
        <taxon>Streptomycetaceae</taxon>
        <taxon>Streptomyces</taxon>
        <taxon>Streptomyces violaceoruber group</taxon>
    </lineage>
</organism>
<evidence type="ECO:0000256" key="3">
    <source>
        <dbReference type="ARBA" id="ARBA00023002"/>
    </source>
</evidence>
<proteinExistence type="predicted"/>
<evidence type="ECO:0000313" key="6">
    <source>
        <dbReference type="EMBL" id="NEC37536.1"/>
    </source>
</evidence>
<protein>
    <submittedName>
        <fullName evidence="6">Oxidoreductase</fullName>
    </submittedName>
</protein>
<dbReference type="CDD" id="cd02136">
    <property type="entry name" value="PnbA_NfnB-like"/>
    <property type="match status" value="1"/>
</dbReference>
<feature type="domain" description="Nitroreductase" evidence="5">
    <location>
        <begin position="39"/>
        <end position="226"/>
    </location>
</feature>
<dbReference type="GO" id="GO:0016491">
    <property type="term" value="F:oxidoreductase activity"/>
    <property type="evidence" value="ECO:0007669"/>
    <property type="project" value="UniProtKB-KW"/>
</dbReference>
<dbReference type="Proteomes" id="UP000475666">
    <property type="component" value="Unassembled WGS sequence"/>
</dbReference>
<dbReference type="Pfam" id="PF00881">
    <property type="entry name" value="Nitroreductase"/>
    <property type="match status" value="1"/>
</dbReference>
<evidence type="ECO:0000259" key="5">
    <source>
        <dbReference type="Pfam" id="PF00881"/>
    </source>
</evidence>
<sequence>MSGPVFTRTRTSEAPTGEIQPGGTRPGRTRTSEYAEQLIRGRRATRAFRPDPVPEDTLREVFSLAGTAPSNSNAQPWRVEVVGGARRDRLADALRTAHAERRVTADYPYSEDMYAPVHQERRAAFGAGLYGALGIGPGDHAARAAYDAESLGFYGAPHAAFLFVTGDGGPRLAADVGAYLQTLLLAMTGYGLASCPQGLLSFYADTVRDQLGVDEGKLLVGISFGYADEDAPVNRVATGRADLEATTTFHA</sequence>
<keyword evidence="3" id="KW-0560">Oxidoreductase</keyword>
<evidence type="ECO:0000313" key="7">
    <source>
        <dbReference type="Proteomes" id="UP000475666"/>
    </source>
</evidence>
<accession>A0A6G3TLY0</accession>
<dbReference type="EMBL" id="JAAGMQ010000911">
    <property type="protein sequence ID" value="NEC37536.1"/>
    <property type="molecule type" value="Genomic_DNA"/>
</dbReference>
<dbReference type="SUPFAM" id="SSF55469">
    <property type="entry name" value="FMN-dependent nitroreductase-like"/>
    <property type="match status" value="1"/>
</dbReference>
<keyword evidence="1" id="KW-0285">Flavoprotein</keyword>